<dbReference type="GO" id="GO:0003735">
    <property type="term" value="F:structural constituent of ribosome"/>
    <property type="evidence" value="ECO:0007669"/>
    <property type="project" value="InterPro"/>
</dbReference>
<evidence type="ECO:0000256" key="1">
    <source>
        <dbReference type="ARBA" id="ARBA00022980"/>
    </source>
</evidence>
<dbReference type="EMBL" id="JACAZH010000011">
    <property type="protein sequence ID" value="KAF7355454.1"/>
    <property type="molecule type" value="Genomic_DNA"/>
</dbReference>
<organism evidence="4 5">
    <name type="scientific">Mycena sanguinolenta</name>
    <dbReference type="NCBI Taxonomy" id="230812"/>
    <lineage>
        <taxon>Eukaryota</taxon>
        <taxon>Fungi</taxon>
        <taxon>Dikarya</taxon>
        <taxon>Basidiomycota</taxon>
        <taxon>Agaricomycotina</taxon>
        <taxon>Agaricomycetes</taxon>
        <taxon>Agaricomycetidae</taxon>
        <taxon>Agaricales</taxon>
        <taxon>Marasmiineae</taxon>
        <taxon>Mycenaceae</taxon>
        <taxon>Mycena</taxon>
    </lineage>
</organism>
<dbReference type="GO" id="GO:0005840">
    <property type="term" value="C:ribosome"/>
    <property type="evidence" value="ECO:0007669"/>
    <property type="project" value="UniProtKB-KW"/>
</dbReference>
<evidence type="ECO:0000256" key="2">
    <source>
        <dbReference type="ARBA" id="ARBA00023274"/>
    </source>
</evidence>
<dbReference type="AlphaFoldDB" id="A0A8H6YAJ3"/>
<dbReference type="PRINTS" id="PR00974">
    <property type="entry name" value="RIBOSOMALS18"/>
</dbReference>
<accession>A0A8H6YAJ3</accession>
<evidence type="ECO:0000313" key="4">
    <source>
        <dbReference type="EMBL" id="KAF7355454.1"/>
    </source>
</evidence>
<dbReference type="SUPFAM" id="SSF46911">
    <property type="entry name" value="Ribosomal protein S18"/>
    <property type="match status" value="1"/>
</dbReference>
<name>A0A8H6YAJ3_9AGAR</name>
<protein>
    <recommendedName>
        <fullName evidence="3">Small ribosomal subunit protein bS18m</fullName>
    </recommendedName>
</protein>
<dbReference type="GO" id="GO:0006412">
    <property type="term" value="P:translation"/>
    <property type="evidence" value="ECO:0007669"/>
    <property type="project" value="InterPro"/>
</dbReference>
<dbReference type="Proteomes" id="UP000623467">
    <property type="component" value="Unassembled WGS sequence"/>
</dbReference>
<evidence type="ECO:0000256" key="3">
    <source>
        <dbReference type="ARBA" id="ARBA00035264"/>
    </source>
</evidence>
<dbReference type="InterPro" id="IPR001648">
    <property type="entry name" value="Ribosomal_bS18"/>
</dbReference>
<dbReference type="GO" id="GO:1990904">
    <property type="term" value="C:ribonucleoprotein complex"/>
    <property type="evidence" value="ECO:0007669"/>
    <property type="project" value="UniProtKB-KW"/>
</dbReference>
<keyword evidence="2" id="KW-0687">Ribonucleoprotein</keyword>
<dbReference type="Pfam" id="PF01084">
    <property type="entry name" value="Ribosomal_S18"/>
    <property type="match status" value="1"/>
</dbReference>
<dbReference type="Gene3D" id="4.10.640.10">
    <property type="entry name" value="Ribosomal protein S18"/>
    <property type="match status" value="1"/>
</dbReference>
<evidence type="ECO:0000313" key="5">
    <source>
        <dbReference type="Proteomes" id="UP000623467"/>
    </source>
</evidence>
<gene>
    <name evidence="4" type="ORF">MSAN_01462200</name>
</gene>
<keyword evidence="5" id="KW-1185">Reference proteome</keyword>
<sequence length="177" mass="20318">MLSSLRARLRQTRPFSFSTTATVYNEPSSNPMTFLANELKKEAAKTPLADMGKPQSQAQTTNRPVHEYKPFTGSFIRPYDLSLEGRMFKERRVSRPAQIPPSTRDARKNDVFYQLEIDPLKLAQHPAVLTPFMSELAMIYPRRTTALTTKSQRRVAKAIRRAKMMGVIPLYSRTPKW</sequence>
<proteinExistence type="predicted"/>
<dbReference type="InterPro" id="IPR036870">
    <property type="entry name" value="Ribosomal_bS18_sf"/>
</dbReference>
<reference evidence="4" key="1">
    <citation type="submission" date="2020-05" db="EMBL/GenBank/DDBJ databases">
        <title>Mycena genomes resolve the evolution of fungal bioluminescence.</title>
        <authorList>
            <person name="Tsai I.J."/>
        </authorList>
    </citation>
    <scope>NUCLEOTIDE SEQUENCE</scope>
    <source>
        <strain evidence="4">160909Yilan</strain>
    </source>
</reference>
<comment type="caution">
    <text evidence="4">The sequence shown here is derived from an EMBL/GenBank/DDBJ whole genome shotgun (WGS) entry which is preliminary data.</text>
</comment>
<dbReference type="OrthoDB" id="21463at2759"/>
<keyword evidence="1 4" id="KW-0689">Ribosomal protein</keyword>